<evidence type="ECO:0000256" key="1">
    <source>
        <dbReference type="SAM" id="Phobius"/>
    </source>
</evidence>
<dbReference type="Proteomes" id="UP001596002">
    <property type="component" value="Unassembled WGS sequence"/>
</dbReference>
<keyword evidence="1" id="KW-1133">Transmembrane helix</keyword>
<evidence type="ECO:0008006" key="4">
    <source>
        <dbReference type="Google" id="ProtNLM"/>
    </source>
</evidence>
<reference evidence="3" key="1">
    <citation type="journal article" date="2019" name="Int. J. Syst. Evol. Microbiol.">
        <title>The Global Catalogue of Microorganisms (GCM) 10K type strain sequencing project: providing services to taxonomists for standard genome sequencing and annotation.</title>
        <authorList>
            <consortium name="The Broad Institute Genomics Platform"/>
            <consortium name="The Broad Institute Genome Sequencing Center for Infectious Disease"/>
            <person name="Wu L."/>
            <person name="Ma J."/>
        </authorList>
    </citation>
    <scope>NUCLEOTIDE SEQUENCE [LARGE SCALE GENOMIC DNA]</scope>
    <source>
        <strain evidence="3">WYCCWR 12678</strain>
    </source>
</reference>
<keyword evidence="3" id="KW-1185">Reference proteome</keyword>
<keyword evidence="1" id="KW-0812">Transmembrane</keyword>
<protein>
    <recommendedName>
        <fullName evidence="4">Fimbrial protein</fullName>
    </recommendedName>
</protein>
<sequence>MQINLLPYQPASVTYRTIGLSSLAGLLLLGNLLGIVNWVQYSIQQKEAQSILDTQNASLSKLQEKAAKVQKMQDLDRQAQALEKWAAKHPVFQEELQLLSSLLPTASYLTMARYNGTAVYDLQAELPDMESVATYLHELRNHQRIAAVRVKSATRQNSIQKLEFQVTISR</sequence>
<feature type="transmembrane region" description="Helical" evidence="1">
    <location>
        <begin position="20"/>
        <end position="39"/>
    </location>
</feature>
<proteinExistence type="predicted"/>
<comment type="caution">
    <text evidence="2">The sequence shown here is derived from an EMBL/GenBank/DDBJ whole genome shotgun (WGS) entry which is preliminary data.</text>
</comment>
<organism evidence="2 3">
    <name type="scientific">Effusibacillus consociatus</name>
    <dbReference type="NCBI Taxonomy" id="1117041"/>
    <lineage>
        <taxon>Bacteria</taxon>
        <taxon>Bacillati</taxon>
        <taxon>Bacillota</taxon>
        <taxon>Bacilli</taxon>
        <taxon>Bacillales</taxon>
        <taxon>Alicyclobacillaceae</taxon>
        <taxon>Effusibacillus</taxon>
    </lineage>
</organism>
<accession>A0ABV9Q1Z7</accession>
<name>A0ABV9Q1Z7_9BACL</name>
<evidence type="ECO:0000313" key="2">
    <source>
        <dbReference type="EMBL" id="MFC4767988.1"/>
    </source>
</evidence>
<dbReference type="RefSeq" id="WP_380025911.1">
    <property type="nucleotide sequence ID" value="NZ_JBHSHC010000096.1"/>
</dbReference>
<evidence type="ECO:0000313" key="3">
    <source>
        <dbReference type="Proteomes" id="UP001596002"/>
    </source>
</evidence>
<dbReference type="EMBL" id="JBHSHC010000096">
    <property type="protein sequence ID" value="MFC4767988.1"/>
    <property type="molecule type" value="Genomic_DNA"/>
</dbReference>
<gene>
    <name evidence="2" type="ORF">ACFO8Q_11565</name>
</gene>
<keyword evidence="1" id="KW-0472">Membrane</keyword>